<organism evidence="1 2">
    <name type="scientific">Euhalothece natronophila Z-M001</name>
    <dbReference type="NCBI Taxonomy" id="522448"/>
    <lineage>
        <taxon>Bacteria</taxon>
        <taxon>Bacillati</taxon>
        <taxon>Cyanobacteriota</taxon>
        <taxon>Cyanophyceae</taxon>
        <taxon>Oscillatoriophycideae</taxon>
        <taxon>Chroococcales</taxon>
        <taxon>Halothecacae</taxon>
        <taxon>Halothece cluster</taxon>
        <taxon>Euhalothece</taxon>
    </lineage>
</organism>
<keyword evidence="1" id="KW-0614">Plasmid</keyword>
<gene>
    <name evidence="1" type="ORF">FRE64_16910</name>
</gene>
<evidence type="ECO:0000313" key="2">
    <source>
        <dbReference type="Proteomes" id="UP000318453"/>
    </source>
</evidence>
<accession>A0A5B8NQP8</accession>
<sequence>MIAFTFQNNQATAAQPSSLLPFDQQERRKRNPSQLLLTAHGKVFYQLDLGIPPDRGRRLIPLLQAQMMGGEANG</sequence>
<keyword evidence="2" id="KW-1185">Reference proteome</keyword>
<protein>
    <submittedName>
        <fullName evidence="1">Uncharacterized protein</fullName>
    </submittedName>
</protein>
<name>A0A5B8NQP8_9CHRO</name>
<dbReference type="AlphaFoldDB" id="A0A5B8NQP8"/>
<proteinExistence type="predicted"/>
<dbReference type="RefSeq" id="WP_146297590.1">
    <property type="nucleotide sequence ID" value="NZ_CP042328.1"/>
</dbReference>
<dbReference type="Proteomes" id="UP000318453">
    <property type="component" value="Plasmid pEu2"/>
</dbReference>
<reference evidence="1" key="1">
    <citation type="submission" date="2019-08" db="EMBL/GenBank/DDBJ databases">
        <title>Carotenoids and Carotenoid Binding Proteins in the Halophilic Cyanobacterium Euhalothece sp. ZM00.</title>
        <authorList>
            <person name="Cho S.M."/>
            <person name="Song J.Y."/>
            <person name="Park Y.-I."/>
        </authorList>
    </citation>
    <scope>NUCLEOTIDE SEQUENCE [LARGE SCALE GENOMIC DNA]</scope>
    <source>
        <strain evidence="1">Z-M001</strain>
        <plasmid evidence="1">pEu2</plasmid>
    </source>
</reference>
<dbReference type="EMBL" id="CP042328">
    <property type="protein sequence ID" value="QDZ41653.1"/>
    <property type="molecule type" value="Genomic_DNA"/>
</dbReference>
<geneLocation type="plasmid" evidence="2">
    <name>peu2</name>
</geneLocation>
<dbReference type="KEGG" id="enn:FRE64_16910"/>
<evidence type="ECO:0000313" key="1">
    <source>
        <dbReference type="EMBL" id="QDZ41653.1"/>
    </source>
</evidence>